<dbReference type="GO" id="GO:0006433">
    <property type="term" value="P:prolyl-tRNA aminoacylation"/>
    <property type="evidence" value="ECO:0007669"/>
    <property type="project" value="InterPro"/>
</dbReference>
<dbReference type="InterPro" id="IPR006195">
    <property type="entry name" value="aa-tRNA-synth_II"/>
</dbReference>
<evidence type="ECO:0000313" key="11">
    <source>
        <dbReference type="EMBL" id="KFH42685.1"/>
    </source>
</evidence>
<gene>
    <name evidence="11" type="ORF">ACRE_065960</name>
</gene>
<keyword evidence="7" id="KW-0030">Aminoacyl-tRNA synthetase</keyword>
<evidence type="ECO:0000256" key="5">
    <source>
        <dbReference type="ARBA" id="ARBA00022840"/>
    </source>
</evidence>
<dbReference type="EC" id="6.1.1.15" evidence="2"/>
<dbReference type="GO" id="GO:0005739">
    <property type="term" value="C:mitochondrion"/>
    <property type="evidence" value="ECO:0007669"/>
    <property type="project" value="TreeGrafter"/>
</dbReference>
<dbReference type="InterPro" id="IPR002314">
    <property type="entry name" value="aa-tRNA-synt_IIb"/>
</dbReference>
<evidence type="ECO:0000256" key="6">
    <source>
        <dbReference type="ARBA" id="ARBA00022917"/>
    </source>
</evidence>
<dbReference type="InterPro" id="IPR004154">
    <property type="entry name" value="Anticodon-bd"/>
</dbReference>
<feature type="domain" description="Aminoacyl-transfer RNA synthetases class-II family profile" evidence="10">
    <location>
        <begin position="89"/>
        <end position="499"/>
    </location>
</feature>
<evidence type="ECO:0000256" key="2">
    <source>
        <dbReference type="ARBA" id="ARBA00012831"/>
    </source>
</evidence>
<dbReference type="PROSITE" id="PS50862">
    <property type="entry name" value="AA_TRNA_LIGASE_II"/>
    <property type="match status" value="1"/>
</dbReference>
<sequence length="606" mass="67394">MFSSKLPRLSCAVLARNPPPPRRVQDAARCFSCTSSIWAADRPRSNLSSVWVPTGGITPTQEETGYDKLVRAGFLRQSQSGIFHMLPFGARVQEKIERLLDKHMQLLGASRLSLSSITSEELWRKSGRLDKVAPELFRLQDRKEVPLLLAPTHEEEITTLVAGSLKSYKDLPLRLYQVTRKYRDEIRPRYGLLRSREFIMKDLYSFDLTYESAFETYHQVAAAYRAFFDELKLPIIVAEASSGDMGGDLSHEYHLPNAIGADTVATCSSCGYAANDEVATSRLATDEDSASGDARPPFCLWRGISKDRKTFVNAWLYKSRDDITKEDVNIHAVKAVVPDLDTSIAVNPMPLWEATWEEATKEGSDMPKLVNVVDSRLASVAKRLSSSPKIVPPQFRSSMEQEFITKGKDGTALNLVRLQDGDGCPRCDSGTLKIHRALELAHTFYLGTRYSKPLGARVALPQSPKNPVPVQMGCYGIGISRILGTVVEHMADEKGLNWPRAIAPFEVVIVPTSDATPEILDLYDRLAGSDGGSSDTAIDVVLDDRKQTFGWKIRDADTTGYPVVVILGKGWREDRTCEVQCRRLSVKEDVPVDKVPGFLKELLAKL</sequence>
<comment type="similarity">
    <text evidence="1">Belongs to the class-II aminoacyl-tRNA synthetase family.</text>
</comment>
<dbReference type="Gene3D" id="3.30.930.10">
    <property type="entry name" value="Bira Bifunctional Protein, Domain 2"/>
    <property type="match status" value="2"/>
</dbReference>
<dbReference type="InterPro" id="IPR036621">
    <property type="entry name" value="Anticodon-bd_dom_sf"/>
</dbReference>
<protein>
    <recommendedName>
        <fullName evidence="2">proline--tRNA ligase</fullName>
        <ecNumber evidence="2">6.1.1.15</ecNumber>
    </recommendedName>
    <alternativeName>
        <fullName evidence="8">Prolyl-tRNA synthetase</fullName>
    </alternativeName>
</protein>
<dbReference type="HOGENOM" id="CLU_016739_2_2_1"/>
<proteinExistence type="inferred from homology"/>
<evidence type="ECO:0000256" key="4">
    <source>
        <dbReference type="ARBA" id="ARBA00022741"/>
    </source>
</evidence>
<dbReference type="InterPro" id="IPR045864">
    <property type="entry name" value="aa-tRNA-synth_II/BPL/LPL"/>
</dbReference>
<dbReference type="STRING" id="857340.A0A086T003"/>
<evidence type="ECO:0000256" key="7">
    <source>
        <dbReference type="ARBA" id="ARBA00023146"/>
    </source>
</evidence>
<evidence type="ECO:0000259" key="10">
    <source>
        <dbReference type="PROSITE" id="PS50862"/>
    </source>
</evidence>
<dbReference type="AlphaFoldDB" id="A0A086T003"/>
<dbReference type="Pfam" id="PF00587">
    <property type="entry name" value="tRNA-synt_2b"/>
    <property type="match status" value="1"/>
</dbReference>
<evidence type="ECO:0000256" key="1">
    <source>
        <dbReference type="ARBA" id="ARBA00008226"/>
    </source>
</evidence>
<evidence type="ECO:0000256" key="3">
    <source>
        <dbReference type="ARBA" id="ARBA00022598"/>
    </source>
</evidence>
<reference evidence="12" key="1">
    <citation type="journal article" date="2014" name="Genome Announc.">
        <title>Genome sequence and annotation of Acremonium chrysogenum, producer of the beta-lactam antibiotic cephalosporin C.</title>
        <authorList>
            <person name="Terfehr D."/>
            <person name="Dahlmann T.A."/>
            <person name="Specht T."/>
            <person name="Zadra I."/>
            <person name="Kuernsteiner H."/>
            <person name="Kueck U."/>
        </authorList>
    </citation>
    <scope>NUCLEOTIDE SEQUENCE [LARGE SCALE GENOMIC DNA]</scope>
    <source>
        <strain evidence="12">ATCC 11550 / CBS 779.69 / DSM 880 / IAM 14645 / JCM 23072 / IMI 49137</strain>
    </source>
</reference>
<evidence type="ECO:0000256" key="8">
    <source>
        <dbReference type="ARBA" id="ARBA00029731"/>
    </source>
</evidence>
<dbReference type="InterPro" id="IPR002316">
    <property type="entry name" value="Pro-tRNA-ligase_IIa"/>
</dbReference>
<evidence type="ECO:0000256" key="9">
    <source>
        <dbReference type="ARBA" id="ARBA00047671"/>
    </source>
</evidence>
<keyword evidence="4" id="KW-0547">Nucleotide-binding</keyword>
<name>A0A086T003_HAPC1</name>
<dbReference type="PANTHER" id="PTHR42753:SF2">
    <property type="entry name" value="PROLINE--TRNA LIGASE"/>
    <property type="match status" value="1"/>
</dbReference>
<comment type="catalytic activity">
    <reaction evidence="9">
        <text>tRNA(Pro) + L-proline + ATP = L-prolyl-tRNA(Pro) + AMP + diphosphate</text>
        <dbReference type="Rhea" id="RHEA:14305"/>
        <dbReference type="Rhea" id="RHEA-COMP:9700"/>
        <dbReference type="Rhea" id="RHEA-COMP:9702"/>
        <dbReference type="ChEBI" id="CHEBI:30616"/>
        <dbReference type="ChEBI" id="CHEBI:33019"/>
        <dbReference type="ChEBI" id="CHEBI:60039"/>
        <dbReference type="ChEBI" id="CHEBI:78442"/>
        <dbReference type="ChEBI" id="CHEBI:78532"/>
        <dbReference type="ChEBI" id="CHEBI:456215"/>
        <dbReference type="EC" id="6.1.1.15"/>
    </reaction>
</comment>
<accession>A0A086T003</accession>
<dbReference type="InterPro" id="IPR033730">
    <property type="entry name" value="ProRS_core_prok"/>
</dbReference>
<dbReference type="OrthoDB" id="10267474at2759"/>
<dbReference type="PANTHER" id="PTHR42753">
    <property type="entry name" value="MITOCHONDRIAL RIBOSOME PROTEIN L39/PROLYL-TRNA LIGASE FAMILY MEMBER"/>
    <property type="match status" value="1"/>
</dbReference>
<dbReference type="CDD" id="cd00779">
    <property type="entry name" value="ProRS_core_prok"/>
    <property type="match status" value="1"/>
</dbReference>
<keyword evidence="12" id="KW-1185">Reference proteome</keyword>
<dbReference type="Gene3D" id="3.40.50.800">
    <property type="entry name" value="Anticodon-binding domain"/>
    <property type="match status" value="1"/>
</dbReference>
<dbReference type="Proteomes" id="UP000029964">
    <property type="component" value="Unassembled WGS sequence"/>
</dbReference>
<keyword evidence="3 11" id="KW-0436">Ligase</keyword>
<evidence type="ECO:0000313" key="12">
    <source>
        <dbReference type="Proteomes" id="UP000029964"/>
    </source>
</evidence>
<keyword evidence="5" id="KW-0067">ATP-binding</keyword>
<dbReference type="GO" id="GO:0005524">
    <property type="term" value="F:ATP binding"/>
    <property type="evidence" value="ECO:0007669"/>
    <property type="project" value="UniProtKB-KW"/>
</dbReference>
<dbReference type="SUPFAM" id="SSF55681">
    <property type="entry name" value="Class II aaRS and biotin synthetases"/>
    <property type="match status" value="1"/>
</dbReference>
<dbReference type="SUPFAM" id="SSF52954">
    <property type="entry name" value="Class II aaRS ABD-related"/>
    <property type="match status" value="1"/>
</dbReference>
<dbReference type="GO" id="GO:0004827">
    <property type="term" value="F:proline-tRNA ligase activity"/>
    <property type="evidence" value="ECO:0007669"/>
    <property type="project" value="UniProtKB-EC"/>
</dbReference>
<dbReference type="InterPro" id="IPR050062">
    <property type="entry name" value="Pro-tRNA_synthetase"/>
</dbReference>
<organism evidence="11 12">
    <name type="scientific">Hapsidospora chrysogenum (strain ATCC 11550 / CBS 779.69 / DSM 880 / IAM 14645 / JCM 23072 / IMI 49137)</name>
    <name type="common">Acremonium chrysogenum</name>
    <dbReference type="NCBI Taxonomy" id="857340"/>
    <lineage>
        <taxon>Eukaryota</taxon>
        <taxon>Fungi</taxon>
        <taxon>Dikarya</taxon>
        <taxon>Ascomycota</taxon>
        <taxon>Pezizomycotina</taxon>
        <taxon>Sordariomycetes</taxon>
        <taxon>Hypocreomycetidae</taxon>
        <taxon>Hypocreales</taxon>
        <taxon>Bionectriaceae</taxon>
        <taxon>Hapsidospora</taxon>
    </lineage>
</organism>
<dbReference type="PRINTS" id="PR01046">
    <property type="entry name" value="TRNASYNTHPRO"/>
</dbReference>
<dbReference type="Pfam" id="PF03129">
    <property type="entry name" value="HGTP_anticodon"/>
    <property type="match status" value="1"/>
</dbReference>
<keyword evidence="6" id="KW-0648">Protein biosynthesis</keyword>
<comment type="caution">
    <text evidence="11">The sequence shown here is derived from an EMBL/GenBank/DDBJ whole genome shotgun (WGS) entry which is preliminary data.</text>
</comment>
<dbReference type="EMBL" id="JPKY01000088">
    <property type="protein sequence ID" value="KFH42685.1"/>
    <property type="molecule type" value="Genomic_DNA"/>
</dbReference>